<dbReference type="OrthoDB" id="2866354at2759"/>
<keyword evidence="1" id="KW-0812">Transmembrane</keyword>
<keyword evidence="3" id="KW-1185">Reference proteome</keyword>
<dbReference type="Gene3D" id="1.20.58.340">
    <property type="entry name" value="Magnesium transport protein CorA, transmembrane region"/>
    <property type="match status" value="1"/>
</dbReference>
<dbReference type="STRING" id="68775.A0A5C3M9N8"/>
<keyword evidence="1" id="KW-0472">Membrane</keyword>
<protein>
    <recommendedName>
        <fullName evidence="4">Cora-like Mg2+ transporter protein-domain-containing protein</fullName>
    </recommendedName>
</protein>
<feature type="transmembrane region" description="Helical" evidence="1">
    <location>
        <begin position="246"/>
        <end position="269"/>
    </location>
</feature>
<sequence>MTSDSVAKSLKFGNSSFTISTSDGQDASITGLYTYWNQSRSESAYVWFFHDINAKTSTYIMHECVPEVKELIISSSRNLLQTIHRPCLIDTFVVEHMAYVWMKLIAQDGYTLANFEDMPIASRRTNEEMVTMVEQLHSLARSVHVNSAHLVDIHVCLQFITGINTKYLELSSNYKDDHSVADSLTFVSSCTDTWTRWATNFAERIHIRINLFFNLTTQNDSRTNIDIANLTAKIAVETQRDSSSMITMASVTMFFLPGTFVSALFSMVFFNSGFDSLGRPVLSVAPQWWYFPAITIPLTVLVFCIWVLWQRWRNSSTNVILPSQVSIIEKNVDYHSS</sequence>
<dbReference type="EMBL" id="ML213594">
    <property type="protein sequence ID" value="TFK41433.1"/>
    <property type="molecule type" value="Genomic_DNA"/>
</dbReference>
<proteinExistence type="predicted"/>
<evidence type="ECO:0000313" key="2">
    <source>
        <dbReference type="EMBL" id="TFK41433.1"/>
    </source>
</evidence>
<reference evidence="2 3" key="1">
    <citation type="journal article" date="2019" name="Nat. Ecol. Evol.">
        <title>Megaphylogeny resolves global patterns of mushroom evolution.</title>
        <authorList>
            <person name="Varga T."/>
            <person name="Krizsan K."/>
            <person name="Foldi C."/>
            <person name="Dima B."/>
            <person name="Sanchez-Garcia M."/>
            <person name="Sanchez-Ramirez S."/>
            <person name="Szollosi G.J."/>
            <person name="Szarkandi J.G."/>
            <person name="Papp V."/>
            <person name="Albert L."/>
            <person name="Andreopoulos W."/>
            <person name="Angelini C."/>
            <person name="Antonin V."/>
            <person name="Barry K.W."/>
            <person name="Bougher N.L."/>
            <person name="Buchanan P."/>
            <person name="Buyck B."/>
            <person name="Bense V."/>
            <person name="Catcheside P."/>
            <person name="Chovatia M."/>
            <person name="Cooper J."/>
            <person name="Damon W."/>
            <person name="Desjardin D."/>
            <person name="Finy P."/>
            <person name="Geml J."/>
            <person name="Haridas S."/>
            <person name="Hughes K."/>
            <person name="Justo A."/>
            <person name="Karasinski D."/>
            <person name="Kautmanova I."/>
            <person name="Kiss B."/>
            <person name="Kocsube S."/>
            <person name="Kotiranta H."/>
            <person name="LaButti K.M."/>
            <person name="Lechner B.E."/>
            <person name="Liimatainen K."/>
            <person name="Lipzen A."/>
            <person name="Lukacs Z."/>
            <person name="Mihaltcheva S."/>
            <person name="Morgado L.N."/>
            <person name="Niskanen T."/>
            <person name="Noordeloos M.E."/>
            <person name="Ohm R.A."/>
            <person name="Ortiz-Santana B."/>
            <person name="Ovrebo C."/>
            <person name="Racz N."/>
            <person name="Riley R."/>
            <person name="Savchenko A."/>
            <person name="Shiryaev A."/>
            <person name="Soop K."/>
            <person name="Spirin V."/>
            <person name="Szebenyi C."/>
            <person name="Tomsovsky M."/>
            <person name="Tulloss R.E."/>
            <person name="Uehling J."/>
            <person name="Grigoriev I.V."/>
            <person name="Vagvolgyi C."/>
            <person name="Papp T."/>
            <person name="Martin F.M."/>
            <person name="Miettinen O."/>
            <person name="Hibbett D.S."/>
            <person name="Nagy L.G."/>
        </authorList>
    </citation>
    <scope>NUCLEOTIDE SEQUENCE [LARGE SCALE GENOMIC DNA]</scope>
    <source>
        <strain evidence="2 3">CBS 166.37</strain>
    </source>
</reference>
<dbReference type="AlphaFoldDB" id="A0A5C3M9N8"/>
<dbReference type="Proteomes" id="UP000308652">
    <property type="component" value="Unassembled WGS sequence"/>
</dbReference>
<feature type="transmembrane region" description="Helical" evidence="1">
    <location>
        <begin position="289"/>
        <end position="309"/>
    </location>
</feature>
<evidence type="ECO:0008006" key="4">
    <source>
        <dbReference type="Google" id="ProtNLM"/>
    </source>
</evidence>
<evidence type="ECO:0000313" key="3">
    <source>
        <dbReference type="Proteomes" id="UP000308652"/>
    </source>
</evidence>
<evidence type="ECO:0000256" key="1">
    <source>
        <dbReference type="SAM" id="Phobius"/>
    </source>
</evidence>
<accession>A0A5C3M9N8</accession>
<organism evidence="2 3">
    <name type="scientific">Crucibulum laeve</name>
    <dbReference type="NCBI Taxonomy" id="68775"/>
    <lineage>
        <taxon>Eukaryota</taxon>
        <taxon>Fungi</taxon>
        <taxon>Dikarya</taxon>
        <taxon>Basidiomycota</taxon>
        <taxon>Agaricomycotina</taxon>
        <taxon>Agaricomycetes</taxon>
        <taxon>Agaricomycetidae</taxon>
        <taxon>Agaricales</taxon>
        <taxon>Agaricineae</taxon>
        <taxon>Nidulariaceae</taxon>
        <taxon>Crucibulum</taxon>
    </lineage>
</organism>
<keyword evidence="1" id="KW-1133">Transmembrane helix</keyword>
<gene>
    <name evidence="2" type="ORF">BDQ12DRAFT_732985</name>
</gene>
<name>A0A5C3M9N8_9AGAR</name>